<dbReference type="EMBL" id="CP129113">
    <property type="protein sequence ID" value="WLV25869.1"/>
    <property type="molecule type" value="Genomic_DNA"/>
</dbReference>
<dbReference type="RefSeq" id="WP_348029659.1">
    <property type="nucleotide sequence ID" value="NZ_CP129113.1"/>
</dbReference>
<proteinExistence type="predicted"/>
<gene>
    <name evidence="1" type="ORF">QR721_06615</name>
</gene>
<name>A0ABY9KYD6_9BACI</name>
<keyword evidence="2" id="KW-1185">Reference proteome</keyword>
<accession>A0ABY9KYD6</accession>
<evidence type="ECO:0000313" key="1">
    <source>
        <dbReference type="EMBL" id="WLV25869.1"/>
    </source>
</evidence>
<reference evidence="1" key="1">
    <citation type="submission" date="2023-06" db="EMBL/GenBank/DDBJ databases">
        <title>A Treasure from Seagulls: Isolation and Description of Aciduricobacillus qingdaonensis gen. nov., sp. nov., a Rare Obligately Uric Acid-utilizing Member in the Family Bacillaceae.</title>
        <authorList>
            <person name="Liu W."/>
            <person name="Wang B."/>
        </authorList>
    </citation>
    <scope>NUCLEOTIDE SEQUENCE</scope>
    <source>
        <strain evidence="1">44XB</strain>
    </source>
</reference>
<dbReference type="Proteomes" id="UP001180087">
    <property type="component" value="Chromosome"/>
</dbReference>
<protein>
    <submittedName>
        <fullName evidence="1">Uncharacterized protein</fullName>
    </submittedName>
</protein>
<organism evidence="1 2">
    <name type="scientific">Aciduricibacillus chroicocephali</name>
    <dbReference type="NCBI Taxonomy" id="3054939"/>
    <lineage>
        <taxon>Bacteria</taxon>
        <taxon>Bacillati</taxon>
        <taxon>Bacillota</taxon>
        <taxon>Bacilli</taxon>
        <taxon>Bacillales</taxon>
        <taxon>Bacillaceae</taxon>
        <taxon>Aciduricibacillus</taxon>
    </lineage>
</organism>
<sequence length="95" mass="11500">MEKVNNSYKIQFKTTDIEGATLHHLVYEFEMHSAEELLALSLTEGRYTKFKRTTDKQWYTFRTFAKRLSERQLSEKAFNEFNKFDRIEEYETSVK</sequence>
<evidence type="ECO:0000313" key="2">
    <source>
        <dbReference type="Proteomes" id="UP001180087"/>
    </source>
</evidence>